<gene>
    <name evidence="3" type="primary">rpiA</name>
    <name evidence="4" type="ORF">SAMN04488113_1309</name>
</gene>
<reference evidence="5" key="1">
    <citation type="submission" date="2016-10" db="EMBL/GenBank/DDBJ databases">
        <authorList>
            <person name="Varghese N."/>
            <person name="Submissions S."/>
        </authorList>
    </citation>
    <scope>NUCLEOTIDE SEQUENCE [LARGE SCALE GENOMIC DNA]</scope>
    <source>
        <strain evidence="5">DSM 25751</strain>
    </source>
</reference>
<name>A0A1H6UMP9_9LACT</name>
<dbReference type="FunFam" id="3.40.50.1360:FF:000001">
    <property type="entry name" value="Ribose-5-phosphate isomerase A"/>
    <property type="match status" value="1"/>
</dbReference>
<feature type="binding site" evidence="3">
    <location>
        <begin position="94"/>
        <end position="97"/>
    </location>
    <ligand>
        <name>substrate</name>
    </ligand>
</feature>
<dbReference type="InterPro" id="IPR037171">
    <property type="entry name" value="NagB/RpiA_transferase-like"/>
</dbReference>
<evidence type="ECO:0000256" key="1">
    <source>
        <dbReference type="ARBA" id="ARBA00001713"/>
    </source>
</evidence>
<dbReference type="InterPro" id="IPR020672">
    <property type="entry name" value="Ribose5P_isomerase_typA_subgr"/>
</dbReference>
<dbReference type="SUPFAM" id="SSF100950">
    <property type="entry name" value="NagB/RpiA/CoA transferase-like"/>
    <property type="match status" value="1"/>
</dbReference>
<evidence type="ECO:0000313" key="5">
    <source>
        <dbReference type="Proteomes" id="UP000198564"/>
    </source>
</evidence>
<dbReference type="EMBL" id="FNYW01000030">
    <property type="protein sequence ID" value="SEI89490.1"/>
    <property type="molecule type" value="Genomic_DNA"/>
</dbReference>
<dbReference type="EC" id="5.3.1.6" evidence="3"/>
<feature type="binding site" evidence="3">
    <location>
        <position position="121"/>
    </location>
    <ligand>
        <name>substrate</name>
    </ligand>
</feature>
<comment type="function">
    <text evidence="3">Catalyzes the reversible conversion of ribose-5-phosphate to ribulose 5-phosphate.</text>
</comment>
<keyword evidence="5" id="KW-1185">Reference proteome</keyword>
<dbReference type="CDD" id="cd01398">
    <property type="entry name" value="RPI_A"/>
    <property type="match status" value="1"/>
</dbReference>
<dbReference type="OrthoDB" id="5870696at2"/>
<dbReference type="GO" id="GO:0005829">
    <property type="term" value="C:cytosol"/>
    <property type="evidence" value="ECO:0007669"/>
    <property type="project" value="TreeGrafter"/>
</dbReference>
<feature type="binding site" evidence="3">
    <location>
        <begin position="25"/>
        <end position="28"/>
    </location>
    <ligand>
        <name>substrate</name>
    </ligand>
</feature>
<dbReference type="InterPro" id="IPR004788">
    <property type="entry name" value="Ribose5P_isomerase_type_A"/>
</dbReference>
<dbReference type="PANTHER" id="PTHR11934:SF0">
    <property type="entry name" value="RIBOSE-5-PHOSPHATE ISOMERASE"/>
    <property type="match status" value="1"/>
</dbReference>
<comment type="pathway">
    <text evidence="3">Carbohydrate degradation; pentose phosphate pathway; D-ribose 5-phosphate from D-ribulose 5-phosphate (non-oxidative stage): step 1/1.</text>
</comment>
<sequence length="225" mass="24651">MNLKEMVGNKAAEFVQDGTVVGLGTGSTAYYMIEAVGKRINEEGLSITGVTTSNRTADHAKKVGIPLKNINDVEKIDITIDGADEISDDYQGTKGGGGAHLFEKMVATHSDEVIWIVDDSKLVHKLGAFPLPIEVVTFGCQQVFRLFEEKNMKPSFRKDDKGDMYLTDSGNYIIDLHLEEINKPHELATWLNALTGVVEHGLFLDCVTKVIVGTEAGPEVKNVER</sequence>
<comment type="catalytic activity">
    <reaction evidence="1 3">
        <text>aldehydo-D-ribose 5-phosphate = D-ribulose 5-phosphate</text>
        <dbReference type="Rhea" id="RHEA:14657"/>
        <dbReference type="ChEBI" id="CHEBI:58121"/>
        <dbReference type="ChEBI" id="CHEBI:58273"/>
        <dbReference type="EC" id="5.3.1.6"/>
    </reaction>
</comment>
<dbReference type="Pfam" id="PF06026">
    <property type="entry name" value="Rib_5-P_isom_A"/>
    <property type="match status" value="1"/>
</dbReference>
<dbReference type="GO" id="GO:0009052">
    <property type="term" value="P:pentose-phosphate shunt, non-oxidative branch"/>
    <property type="evidence" value="ECO:0007669"/>
    <property type="project" value="UniProtKB-UniRule"/>
</dbReference>
<dbReference type="AlphaFoldDB" id="A0A1H6UMP9"/>
<dbReference type="RefSeq" id="WP_091635614.1">
    <property type="nucleotide sequence ID" value="NZ_FNYW01000030.1"/>
</dbReference>
<evidence type="ECO:0000313" key="4">
    <source>
        <dbReference type="EMBL" id="SEI89490.1"/>
    </source>
</evidence>
<accession>A0A1H6UMP9</accession>
<comment type="similarity">
    <text evidence="3">Belongs to the ribose 5-phosphate isomerase family.</text>
</comment>
<feature type="active site" description="Proton acceptor" evidence="3">
    <location>
        <position position="103"/>
    </location>
</feature>
<comment type="subunit">
    <text evidence="3">Homodimer.</text>
</comment>
<dbReference type="Gene3D" id="3.30.70.260">
    <property type="match status" value="1"/>
</dbReference>
<dbReference type="NCBIfam" id="NF001924">
    <property type="entry name" value="PRK00702.1"/>
    <property type="match status" value="1"/>
</dbReference>
<dbReference type="HAMAP" id="MF_00170">
    <property type="entry name" value="Rib_5P_isom_A"/>
    <property type="match status" value="1"/>
</dbReference>
<dbReference type="NCBIfam" id="TIGR00021">
    <property type="entry name" value="rpiA"/>
    <property type="match status" value="1"/>
</dbReference>
<dbReference type="SUPFAM" id="SSF75445">
    <property type="entry name" value="D-ribose-5-phosphate isomerase (RpiA), lid domain"/>
    <property type="match status" value="1"/>
</dbReference>
<dbReference type="UniPathway" id="UPA00115">
    <property type="reaction ID" value="UER00412"/>
</dbReference>
<evidence type="ECO:0000256" key="3">
    <source>
        <dbReference type="HAMAP-Rule" id="MF_00170"/>
    </source>
</evidence>
<dbReference type="PANTHER" id="PTHR11934">
    <property type="entry name" value="RIBOSE-5-PHOSPHATE ISOMERASE"/>
    <property type="match status" value="1"/>
</dbReference>
<dbReference type="Gene3D" id="3.40.50.1360">
    <property type="match status" value="1"/>
</dbReference>
<dbReference type="Proteomes" id="UP000198564">
    <property type="component" value="Unassembled WGS sequence"/>
</dbReference>
<dbReference type="STRING" id="1130080.SAMN04488113_1309"/>
<dbReference type="GO" id="GO:0006014">
    <property type="term" value="P:D-ribose metabolic process"/>
    <property type="evidence" value="ECO:0007669"/>
    <property type="project" value="TreeGrafter"/>
</dbReference>
<protein>
    <recommendedName>
        <fullName evidence="3">Ribose-5-phosphate isomerase A</fullName>
        <ecNumber evidence="3">5.3.1.6</ecNumber>
    </recommendedName>
    <alternativeName>
        <fullName evidence="3">Phosphoriboisomerase A</fullName>
        <shortName evidence="3">PRI</shortName>
    </alternativeName>
</protein>
<dbReference type="GO" id="GO:0004751">
    <property type="term" value="F:ribose-5-phosphate isomerase activity"/>
    <property type="evidence" value="ECO:0007669"/>
    <property type="project" value="UniProtKB-UniRule"/>
</dbReference>
<proteinExistence type="inferred from homology"/>
<organism evidence="4 5">
    <name type="scientific">Alkalibacterium gilvum</name>
    <dbReference type="NCBI Taxonomy" id="1130080"/>
    <lineage>
        <taxon>Bacteria</taxon>
        <taxon>Bacillati</taxon>
        <taxon>Bacillota</taxon>
        <taxon>Bacilli</taxon>
        <taxon>Lactobacillales</taxon>
        <taxon>Carnobacteriaceae</taxon>
        <taxon>Alkalibacterium</taxon>
    </lineage>
</organism>
<feature type="binding site" evidence="3">
    <location>
        <begin position="81"/>
        <end position="84"/>
    </location>
    <ligand>
        <name>substrate</name>
    </ligand>
</feature>
<keyword evidence="2 3" id="KW-0413">Isomerase</keyword>
<evidence type="ECO:0000256" key="2">
    <source>
        <dbReference type="ARBA" id="ARBA00023235"/>
    </source>
</evidence>